<dbReference type="PANTHER" id="PTHR43867">
    <property type="entry name" value="CELLULOSE SYNTHASE CATALYTIC SUBUNIT A [UDP-FORMING]"/>
    <property type="match status" value="1"/>
</dbReference>
<dbReference type="InterPro" id="IPR005150">
    <property type="entry name" value="Cellulose_synth"/>
</dbReference>
<dbReference type="Gene3D" id="3.90.550.10">
    <property type="entry name" value="Spore Coat Polysaccharide Biosynthesis Protein SpsA, Chain A"/>
    <property type="match status" value="2"/>
</dbReference>
<gene>
    <name evidence="9" type="ORF">BKA21_001851</name>
</gene>
<evidence type="ECO:0000256" key="3">
    <source>
        <dbReference type="ARBA" id="ARBA00022679"/>
    </source>
</evidence>
<dbReference type="GO" id="GO:0030244">
    <property type="term" value="P:cellulose biosynthetic process"/>
    <property type="evidence" value="ECO:0007669"/>
    <property type="project" value="InterPro"/>
</dbReference>
<evidence type="ECO:0000313" key="9">
    <source>
        <dbReference type="EMBL" id="NYD86302.1"/>
    </source>
</evidence>
<keyword evidence="2 9" id="KW-0328">Glycosyltransferase</keyword>
<dbReference type="InterPro" id="IPR050321">
    <property type="entry name" value="Glycosyltr_2/OpgH_subfam"/>
</dbReference>
<feature type="binding site" evidence="7">
    <location>
        <position position="143"/>
    </location>
    <ligand>
        <name>Mn(2+)</name>
        <dbReference type="ChEBI" id="CHEBI:29035"/>
    </ligand>
</feature>
<evidence type="ECO:0000256" key="7">
    <source>
        <dbReference type="PIRSR" id="PIRSR605150-3"/>
    </source>
</evidence>
<evidence type="ECO:0000256" key="4">
    <source>
        <dbReference type="ARBA" id="ARBA00022692"/>
    </source>
</evidence>
<keyword evidence="3 9" id="KW-0808">Transferase</keyword>
<organism evidence="9 10">
    <name type="scientific">Cellulomonas oligotrophica</name>
    <dbReference type="NCBI Taxonomy" id="931536"/>
    <lineage>
        <taxon>Bacteria</taxon>
        <taxon>Bacillati</taxon>
        <taxon>Actinomycetota</taxon>
        <taxon>Actinomycetes</taxon>
        <taxon>Micrococcales</taxon>
        <taxon>Cellulomonadaceae</taxon>
        <taxon>Cellulomonas</taxon>
    </lineage>
</organism>
<dbReference type="GO" id="GO:0016760">
    <property type="term" value="F:cellulose synthase (UDP-forming) activity"/>
    <property type="evidence" value="ECO:0007669"/>
    <property type="project" value="UniProtKB-EC"/>
</dbReference>
<keyword evidence="5 8" id="KW-1133">Transmembrane helix</keyword>
<comment type="subcellular location">
    <subcellularLocation>
        <location evidence="1">Endomembrane system</location>
        <topology evidence="1">Multi-pass membrane protein</topology>
    </subcellularLocation>
</comment>
<proteinExistence type="predicted"/>
<evidence type="ECO:0000256" key="5">
    <source>
        <dbReference type="ARBA" id="ARBA00022989"/>
    </source>
</evidence>
<dbReference type="EMBL" id="JACCBK010000001">
    <property type="protein sequence ID" value="NYD86302.1"/>
    <property type="molecule type" value="Genomic_DNA"/>
</dbReference>
<evidence type="ECO:0000313" key="10">
    <source>
        <dbReference type="Proteomes" id="UP000577956"/>
    </source>
</evidence>
<feature type="transmembrane region" description="Helical" evidence="8">
    <location>
        <begin position="475"/>
        <end position="500"/>
    </location>
</feature>
<feature type="transmembrane region" description="Helical" evidence="8">
    <location>
        <begin position="33"/>
        <end position="56"/>
    </location>
</feature>
<dbReference type="GO" id="GO:0012505">
    <property type="term" value="C:endomembrane system"/>
    <property type="evidence" value="ECO:0007669"/>
    <property type="project" value="UniProtKB-SubCell"/>
</dbReference>
<dbReference type="Proteomes" id="UP000577956">
    <property type="component" value="Unassembled WGS sequence"/>
</dbReference>
<feature type="transmembrane region" description="Helical" evidence="8">
    <location>
        <begin position="605"/>
        <end position="629"/>
    </location>
</feature>
<dbReference type="EC" id="2.4.1.12" evidence="9"/>
<feature type="transmembrane region" description="Helical" evidence="8">
    <location>
        <begin position="579"/>
        <end position="599"/>
    </location>
</feature>
<reference evidence="9 10" key="1">
    <citation type="submission" date="2020-07" db="EMBL/GenBank/DDBJ databases">
        <title>Sequencing the genomes of 1000 actinobacteria strains.</title>
        <authorList>
            <person name="Klenk H.-P."/>
        </authorList>
    </citation>
    <scope>NUCLEOTIDE SEQUENCE [LARGE SCALE GENOMIC DNA]</scope>
    <source>
        <strain evidence="9 10">DSM 24482</strain>
    </source>
</reference>
<name>A0A7Y9FG66_9CELL</name>
<dbReference type="AlphaFoldDB" id="A0A7Y9FG66"/>
<keyword evidence="4 8" id="KW-0812">Transmembrane</keyword>
<dbReference type="GO" id="GO:0005886">
    <property type="term" value="C:plasma membrane"/>
    <property type="evidence" value="ECO:0007669"/>
    <property type="project" value="TreeGrafter"/>
</dbReference>
<evidence type="ECO:0000256" key="8">
    <source>
        <dbReference type="SAM" id="Phobius"/>
    </source>
</evidence>
<dbReference type="RefSeq" id="WP_140457956.1">
    <property type="nucleotide sequence ID" value="NZ_BAABFI010000001.1"/>
</dbReference>
<dbReference type="InterPro" id="IPR029044">
    <property type="entry name" value="Nucleotide-diphossugar_trans"/>
</dbReference>
<evidence type="ECO:0000256" key="6">
    <source>
        <dbReference type="ARBA" id="ARBA00023136"/>
    </source>
</evidence>
<protein>
    <submittedName>
        <fullName evidence="9">Cellulose synthase (UDP-forming)</fullName>
        <ecNumber evidence="9">2.4.1.12</ecNumber>
    </submittedName>
</protein>
<feature type="binding site" evidence="7">
    <location>
        <position position="163"/>
    </location>
    <ligand>
        <name>Mn(2+)</name>
        <dbReference type="ChEBI" id="CHEBI:29035"/>
    </ligand>
</feature>
<keyword evidence="6 8" id="KW-0472">Membrane</keyword>
<dbReference type="PANTHER" id="PTHR43867:SF2">
    <property type="entry name" value="CELLULOSE SYNTHASE CATALYTIC SUBUNIT A [UDP-FORMING]"/>
    <property type="match status" value="1"/>
</dbReference>
<dbReference type="CDD" id="cd06421">
    <property type="entry name" value="CESA_CelA_like"/>
    <property type="match status" value="1"/>
</dbReference>
<accession>A0A7Y9FG66</accession>
<comment type="caution">
    <text evidence="9">The sequence shown here is derived from an EMBL/GenBank/DDBJ whole genome shotgun (WGS) entry which is preliminary data.</text>
</comment>
<evidence type="ECO:0000256" key="1">
    <source>
        <dbReference type="ARBA" id="ARBA00004127"/>
    </source>
</evidence>
<sequence length="644" mass="71152">MRVFWLRLVVVLTLVLGTNYVVWRWLESVNWSAWWIAVPLVVAETYSFVDVALFGITMWRAQPRPEPGPAPAGVTVDVFVTTYDEPLPLVLATARAARDIRYPHRTWVLDDGARPELRAQVEALDVGYLVRGDDWTGRPRHAKAGNLNNALFRTDGELILVLDADQVPDPAILDRTVAYFDDPQVALVQTPQHFTNVTEADPLGSQAPLFYGPIQQGKDGWNAAFFCGSNAVLRRDALMQLGLVGYVRETERTVREALRTSRTVLARARRSATEPRVAEAVDEVARAAADALRALDAREPVADVTYRFQRRVDDVASGVVDDDLAAIRADLEAMGEVPIATDAELGVPVVDEAALAALGARDWSPLGAIASVQTLVRAVDVDRAGEAQPVMPVATLSVTEDMATAMRLHALGWRTVYHHEVLARGLAPEDLGTMITQRLRWAQGTMQVLLKENPLTVRGLRTGQRLMYAATMWSYLSGFAAVVYLAAPIIFLCFGVLPVTAWTVDFFARFIPFQVASQLLFLVAARGLRTWRGQQYSLALFPVWIKATVTAAANVWWGRPLGFAVTPKVRQDGAGSWRLVWPQLTAMALLVVAAVIGVVRWSLGYALWVGTFVNLAWVAYDLVVLSVIVQALRYRGYRDAEEEV</sequence>
<dbReference type="SUPFAM" id="SSF53448">
    <property type="entry name" value="Nucleotide-diphospho-sugar transferases"/>
    <property type="match status" value="2"/>
</dbReference>
<dbReference type="Pfam" id="PF03552">
    <property type="entry name" value="Cellulose_synt"/>
    <property type="match status" value="1"/>
</dbReference>
<evidence type="ECO:0000256" key="2">
    <source>
        <dbReference type="ARBA" id="ARBA00022676"/>
    </source>
</evidence>